<dbReference type="EMBL" id="KV417567">
    <property type="protein sequence ID" value="KZP19021.1"/>
    <property type="molecule type" value="Genomic_DNA"/>
</dbReference>
<name>A0A166HMF9_9AGAM</name>
<dbReference type="AlphaFoldDB" id="A0A166HMF9"/>
<evidence type="ECO:0000256" key="1">
    <source>
        <dbReference type="SAM" id="MobiDB-lite"/>
    </source>
</evidence>
<protein>
    <submittedName>
        <fullName evidence="3">Uncharacterized protein</fullName>
    </submittedName>
</protein>
<keyword evidence="2" id="KW-0812">Transmembrane</keyword>
<feature type="compositionally biased region" description="Pro residues" evidence="1">
    <location>
        <begin position="27"/>
        <end position="39"/>
    </location>
</feature>
<gene>
    <name evidence="3" type="ORF">FIBSPDRAFT_1045777</name>
</gene>
<keyword evidence="4" id="KW-1185">Reference proteome</keyword>
<evidence type="ECO:0000313" key="4">
    <source>
        <dbReference type="Proteomes" id="UP000076532"/>
    </source>
</evidence>
<accession>A0A166HMF9</accession>
<keyword evidence="2" id="KW-1133">Transmembrane helix</keyword>
<feature type="non-terminal residue" evidence="3">
    <location>
        <position position="147"/>
    </location>
</feature>
<sequence length="147" mass="15773">MSTTTTMNVLRRLPRRALHRRPASTSTPPPPQPPPPGPRPRLRAPALTALAVLGFGTAYTLGALFPPSVATLLSPRPAPGPPSDIASPASLAYTAQLEKTLQELPLLDKLRKEGLAEAPSGASEGEWYETRPYTTVPEHRRVNNLTA</sequence>
<feature type="compositionally biased region" description="Basic residues" evidence="1">
    <location>
        <begin position="12"/>
        <end position="22"/>
    </location>
</feature>
<feature type="region of interest" description="Disordered" evidence="1">
    <location>
        <begin position="1"/>
        <end position="44"/>
    </location>
</feature>
<evidence type="ECO:0000313" key="3">
    <source>
        <dbReference type="EMBL" id="KZP19021.1"/>
    </source>
</evidence>
<evidence type="ECO:0000256" key="2">
    <source>
        <dbReference type="SAM" id="Phobius"/>
    </source>
</evidence>
<dbReference type="Proteomes" id="UP000076532">
    <property type="component" value="Unassembled WGS sequence"/>
</dbReference>
<organism evidence="3 4">
    <name type="scientific">Athelia psychrophila</name>
    <dbReference type="NCBI Taxonomy" id="1759441"/>
    <lineage>
        <taxon>Eukaryota</taxon>
        <taxon>Fungi</taxon>
        <taxon>Dikarya</taxon>
        <taxon>Basidiomycota</taxon>
        <taxon>Agaricomycotina</taxon>
        <taxon>Agaricomycetes</taxon>
        <taxon>Agaricomycetidae</taxon>
        <taxon>Atheliales</taxon>
        <taxon>Atheliaceae</taxon>
        <taxon>Athelia</taxon>
    </lineage>
</organism>
<reference evidence="3 4" key="1">
    <citation type="journal article" date="2016" name="Mol. Biol. Evol.">
        <title>Comparative Genomics of Early-Diverging Mushroom-Forming Fungi Provides Insights into the Origins of Lignocellulose Decay Capabilities.</title>
        <authorList>
            <person name="Nagy L.G."/>
            <person name="Riley R."/>
            <person name="Tritt A."/>
            <person name="Adam C."/>
            <person name="Daum C."/>
            <person name="Floudas D."/>
            <person name="Sun H."/>
            <person name="Yadav J.S."/>
            <person name="Pangilinan J."/>
            <person name="Larsson K.H."/>
            <person name="Matsuura K."/>
            <person name="Barry K."/>
            <person name="Labutti K."/>
            <person name="Kuo R."/>
            <person name="Ohm R.A."/>
            <person name="Bhattacharya S.S."/>
            <person name="Shirouzu T."/>
            <person name="Yoshinaga Y."/>
            <person name="Martin F.M."/>
            <person name="Grigoriev I.V."/>
            <person name="Hibbett D.S."/>
        </authorList>
    </citation>
    <scope>NUCLEOTIDE SEQUENCE [LARGE SCALE GENOMIC DNA]</scope>
    <source>
        <strain evidence="3 4">CBS 109695</strain>
    </source>
</reference>
<dbReference type="STRING" id="436010.A0A166HMF9"/>
<feature type="transmembrane region" description="Helical" evidence="2">
    <location>
        <begin position="46"/>
        <end position="65"/>
    </location>
</feature>
<keyword evidence="2" id="KW-0472">Membrane</keyword>
<proteinExistence type="predicted"/>